<organism evidence="1 2">
    <name type="scientific">Pogonophryne albipinna</name>
    <dbReference type="NCBI Taxonomy" id="1090488"/>
    <lineage>
        <taxon>Eukaryota</taxon>
        <taxon>Metazoa</taxon>
        <taxon>Chordata</taxon>
        <taxon>Craniata</taxon>
        <taxon>Vertebrata</taxon>
        <taxon>Euteleostomi</taxon>
        <taxon>Actinopterygii</taxon>
        <taxon>Neopterygii</taxon>
        <taxon>Teleostei</taxon>
        <taxon>Neoteleostei</taxon>
        <taxon>Acanthomorphata</taxon>
        <taxon>Eupercaria</taxon>
        <taxon>Perciformes</taxon>
        <taxon>Notothenioidei</taxon>
        <taxon>Pogonophryne</taxon>
    </lineage>
</organism>
<sequence length="255" mass="27460">GSRQDAECWICWSPDPESNSKLKAGLLTLASLPQLADGHSPSTAAGLVPLLRYPDPILPLLCENEIQRGVLRWTSHSALCPSEAWSTLSGGSPKVLPPCLPSVPLNCSLKHKQTVLFSPPGLFATFISDKWKKPHMPPTPGMSEVETVPPSLEECSPGTLTLLQPAKLLRLKKSQDGDDLPAGFIRNFHLPKPRSPVKQLPNRVISTVVSPDSRSRAREGARGGLLALQRLLCISPENLSPDLGRGSRELGVGTV</sequence>
<feature type="non-terminal residue" evidence="1">
    <location>
        <position position="255"/>
    </location>
</feature>
<proteinExistence type="predicted"/>
<name>A0AAD6FIW6_9TELE</name>
<protein>
    <submittedName>
        <fullName evidence="1">Uncharacterized protein</fullName>
    </submittedName>
</protein>
<reference evidence="1" key="1">
    <citation type="submission" date="2022-11" db="EMBL/GenBank/DDBJ databases">
        <title>Chromosome-level genome of Pogonophryne albipinna.</title>
        <authorList>
            <person name="Jo E."/>
        </authorList>
    </citation>
    <scope>NUCLEOTIDE SEQUENCE</scope>
    <source>
        <strain evidence="1">SGF0006</strain>
        <tissue evidence="1">Muscle</tissue>
    </source>
</reference>
<dbReference type="EMBL" id="JAPTMU010000010">
    <property type="protein sequence ID" value="KAJ4937001.1"/>
    <property type="molecule type" value="Genomic_DNA"/>
</dbReference>
<comment type="caution">
    <text evidence="1">The sequence shown here is derived from an EMBL/GenBank/DDBJ whole genome shotgun (WGS) entry which is preliminary data.</text>
</comment>
<gene>
    <name evidence="1" type="ORF">JOQ06_001585</name>
</gene>
<accession>A0AAD6FIW6</accession>
<evidence type="ECO:0000313" key="2">
    <source>
        <dbReference type="Proteomes" id="UP001219934"/>
    </source>
</evidence>
<dbReference type="AlphaFoldDB" id="A0AAD6FIW6"/>
<evidence type="ECO:0000313" key="1">
    <source>
        <dbReference type="EMBL" id="KAJ4937001.1"/>
    </source>
</evidence>
<dbReference type="Proteomes" id="UP001219934">
    <property type="component" value="Unassembled WGS sequence"/>
</dbReference>
<feature type="non-terminal residue" evidence="1">
    <location>
        <position position="1"/>
    </location>
</feature>
<keyword evidence="2" id="KW-1185">Reference proteome</keyword>